<feature type="compositionally biased region" description="Polar residues" evidence="1">
    <location>
        <begin position="436"/>
        <end position="468"/>
    </location>
</feature>
<comment type="caution">
    <text evidence="2">The sequence shown here is derived from an EMBL/GenBank/DDBJ whole genome shotgun (WGS) entry which is preliminary data.</text>
</comment>
<feature type="compositionally biased region" description="Polar residues" evidence="1">
    <location>
        <begin position="236"/>
        <end position="255"/>
    </location>
</feature>
<protein>
    <submittedName>
        <fullName evidence="2">Uncharacterized protein</fullName>
    </submittedName>
</protein>
<organism evidence="2 3">
    <name type="scientific">Aeoliella straminimaris</name>
    <dbReference type="NCBI Taxonomy" id="2954799"/>
    <lineage>
        <taxon>Bacteria</taxon>
        <taxon>Pseudomonadati</taxon>
        <taxon>Planctomycetota</taxon>
        <taxon>Planctomycetia</taxon>
        <taxon>Pirellulales</taxon>
        <taxon>Lacipirellulaceae</taxon>
        <taxon>Aeoliella</taxon>
    </lineage>
</organism>
<keyword evidence="3" id="KW-1185">Reference proteome</keyword>
<feature type="region of interest" description="Disordered" evidence="1">
    <location>
        <begin position="101"/>
        <end position="176"/>
    </location>
</feature>
<dbReference type="RefSeq" id="WP_252854681.1">
    <property type="nucleotide sequence ID" value="NZ_JAMXLR010000076.1"/>
</dbReference>
<feature type="compositionally biased region" description="Polar residues" evidence="1">
    <location>
        <begin position="315"/>
        <end position="347"/>
    </location>
</feature>
<name>A0A9X2FEI3_9BACT</name>
<dbReference type="EMBL" id="JAMXLR010000076">
    <property type="protein sequence ID" value="MCO6046567.1"/>
    <property type="molecule type" value="Genomic_DNA"/>
</dbReference>
<dbReference type="Proteomes" id="UP001155241">
    <property type="component" value="Unassembled WGS sequence"/>
</dbReference>
<feature type="region of interest" description="Disordered" evidence="1">
    <location>
        <begin position="230"/>
        <end position="347"/>
    </location>
</feature>
<proteinExistence type="predicted"/>
<feature type="region of interest" description="Disordered" evidence="1">
    <location>
        <begin position="372"/>
        <end position="469"/>
    </location>
</feature>
<evidence type="ECO:0000313" key="2">
    <source>
        <dbReference type="EMBL" id="MCO6046567.1"/>
    </source>
</evidence>
<feature type="compositionally biased region" description="Low complexity" evidence="1">
    <location>
        <begin position="159"/>
        <end position="176"/>
    </location>
</feature>
<evidence type="ECO:0000313" key="3">
    <source>
        <dbReference type="Proteomes" id="UP001155241"/>
    </source>
</evidence>
<dbReference type="AlphaFoldDB" id="A0A9X2FEI3"/>
<gene>
    <name evidence="2" type="ORF">NG895_21935</name>
</gene>
<reference evidence="2" key="1">
    <citation type="submission" date="2022-06" db="EMBL/GenBank/DDBJ databases">
        <title>Aeoliella straminimaris, a novel planctomycete from sediments.</title>
        <authorList>
            <person name="Vitorino I.R."/>
            <person name="Lage O.M."/>
        </authorList>
    </citation>
    <scope>NUCLEOTIDE SEQUENCE</scope>
    <source>
        <strain evidence="2">ICT_H6.2</strain>
    </source>
</reference>
<feature type="compositionally biased region" description="Polar residues" evidence="1">
    <location>
        <begin position="146"/>
        <end position="157"/>
    </location>
</feature>
<evidence type="ECO:0000256" key="1">
    <source>
        <dbReference type="SAM" id="MobiDB-lite"/>
    </source>
</evidence>
<accession>A0A9X2FEI3</accession>
<sequence length="545" mass="56533">MTSPALLLFVPLLGVSFGYEPSSDAEVGYDYTVQVEPELLEQMKAGEAEAIEANIPPEVSPIRRIRVVVGNQPLAKKLRPGAVARTTYRPEVGDAASPSVDLLAQTGPAGGFGRNADGFNGAATRASSQPNATPNSIPNTVPPAGTQYTGGQYSGSQYAAPPTNPTAARTTNPPTANGYDTRNQLEAGFEAAENGFNNTRNAVRNSFSEMGATGERVINDTRQAVGDLIAPPDTRSAASSNNTAMPNPNLSNPANTPLAPLSGGTGPMPGFVAPTTAASSNGQGMDRYGNPVGGAGGNVNSQPRATVPTPDWNADSGSNPLRVSERSVLSSHGNSNATANTPIAETQEQYWARVEREQRERELQTQADLAAVRGRQPAPPGQEQFPAKEVGGATAPPSQNGTRTGGPNIVAPMVSDGAGIANARGPESAEGPAITAANNPNGQSPAAAGDNSQLPSLTPTSQTAQRANFDSDFGGIAERASFSDTEDRAEADNNTGVPPAIWAWGVALAAALLNAWQWVNMVDLRNKYRVALRRSSPNFARSMAA</sequence>
<feature type="compositionally biased region" description="Polar residues" evidence="1">
    <location>
        <begin position="125"/>
        <end position="139"/>
    </location>
</feature>